<evidence type="ECO:0000313" key="1">
    <source>
        <dbReference type="EMBL" id="KAJ8002090.1"/>
    </source>
</evidence>
<organism evidence="1 2">
    <name type="scientific">Dallia pectoralis</name>
    <name type="common">Alaska blackfish</name>
    <dbReference type="NCBI Taxonomy" id="75939"/>
    <lineage>
        <taxon>Eukaryota</taxon>
        <taxon>Metazoa</taxon>
        <taxon>Chordata</taxon>
        <taxon>Craniata</taxon>
        <taxon>Vertebrata</taxon>
        <taxon>Euteleostomi</taxon>
        <taxon>Actinopterygii</taxon>
        <taxon>Neopterygii</taxon>
        <taxon>Teleostei</taxon>
        <taxon>Protacanthopterygii</taxon>
        <taxon>Esociformes</taxon>
        <taxon>Umbridae</taxon>
        <taxon>Dallia</taxon>
    </lineage>
</organism>
<name>A0ACC2GF11_DALPE</name>
<keyword evidence="2" id="KW-1185">Reference proteome</keyword>
<evidence type="ECO:0000313" key="2">
    <source>
        <dbReference type="Proteomes" id="UP001157502"/>
    </source>
</evidence>
<protein>
    <submittedName>
        <fullName evidence="1">Uncharacterized protein</fullName>
    </submittedName>
</protein>
<comment type="caution">
    <text evidence="1">The sequence shown here is derived from an EMBL/GenBank/DDBJ whole genome shotgun (WGS) entry which is preliminary data.</text>
</comment>
<gene>
    <name evidence="1" type="ORF">DPEC_G00176190</name>
</gene>
<dbReference type="EMBL" id="CM055741">
    <property type="protein sequence ID" value="KAJ8002090.1"/>
    <property type="molecule type" value="Genomic_DNA"/>
</dbReference>
<proteinExistence type="predicted"/>
<sequence>MTSRHSTSHADNAKAPPPSASRPPAVPKLHVQGSLSRESITIHFSALGQEEEEEEEKLYGMAVSSPNVKEDPGVVTALEASEELILDGVGLDSDAEAAVLPVSTTTDSKTCIALPLGQKSLATPGAFTSNTPCSALSASATSKSVDKPFFSLVKSLSSGVMEPSEIVSVTPAAPASVRHRQLMKTLVKSLSSDAPQDSASSYRLSDSRLNLHLFKQFTQSRAPVVAAASSDSKTAPSSPLTSPESRNFKASVEASIEDTKRRFSEAIYEPLQLFNKIMGDESGGVGSSPFRSKALSSSASELTNLASFNSVQPESNNNNYTIKEEEADCTWESEETANRDTSVGSPNYSADTSRTKSPKMNSSTSASLGLDKCSMSALAKLEEDDFCILSSEDFETTEEDCGEHTDNAGSRVRPSPSGSAELCSEDESEGGIPSPSVPHYTLIFLTILVYGVFVLPLPTYVNGIFTGLALGFMLAIAVVWLAGPKPSGYAARHPRRHGELWNMAKLYIKEPGIFKGWMNEIMNYDPETYHATLTQSVFVRLEGSVLRLSKPNHNIARRATHNEPKPDVTYISQKIYDLTNGKISFAPQSLARKRVWNKKYPICIELAKQDNFMSKAEGDATDTVDQRAGATGDAGSDETKRSSCPELTLYLFGRTGREKEEWHRRLLLASKPARTETKAPVGQPGSKSALSSHSRSSSRGSLDDVLTSQAWSRDSTAGLIGKPKPLLDYSVYMAALVPPENAFSTPTPVAPANPVLQSPQSSPGVGKKLPSSSSSIGFLVARGEEEPLAWVNSMIGRVAWDFLGEPYWADVVSKKIQMKLSKIRLPYFMNELTLTELDMGVSIPRILNASKPSVDHQGLWFDLEMSYSGSFLMTLETKMNLIRLGKEEDCLRTGDIGREGYRPRTYCLADSDEESSSAGSSDEDDTSELTNDIPGAEGYTAGRQPSKIMRFVNKIAKSKYFQKATETEFIKKKMEEVSNTPLLLTVEVQELRGTLAVNIPPPPTDRIWYGFRSPPHLELKARPKLGEREVTLAHVTDWIEKKLDQEFQKVFVMPNMDDVWLTVMHSAMDPRSSGGPAASTSDTTQRGPEPSRTEGAVPSDI</sequence>
<dbReference type="Proteomes" id="UP001157502">
    <property type="component" value="Chromosome 14"/>
</dbReference>
<reference evidence="1" key="1">
    <citation type="submission" date="2021-05" db="EMBL/GenBank/DDBJ databases">
        <authorList>
            <person name="Pan Q."/>
            <person name="Jouanno E."/>
            <person name="Zahm M."/>
            <person name="Klopp C."/>
            <person name="Cabau C."/>
            <person name="Louis A."/>
            <person name="Berthelot C."/>
            <person name="Parey E."/>
            <person name="Roest Crollius H."/>
            <person name="Montfort J."/>
            <person name="Robinson-Rechavi M."/>
            <person name="Bouchez O."/>
            <person name="Lampietro C."/>
            <person name="Lopez Roques C."/>
            <person name="Donnadieu C."/>
            <person name="Postlethwait J."/>
            <person name="Bobe J."/>
            <person name="Dillon D."/>
            <person name="Chandos A."/>
            <person name="von Hippel F."/>
            <person name="Guiguen Y."/>
        </authorList>
    </citation>
    <scope>NUCLEOTIDE SEQUENCE</scope>
    <source>
        <strain evidence="1">YG-Jan2019</strain>
    </source>
</reference>
<accession>A0ACC2GF11</accession>